<accession>A0A7C1CEM0</accession>
<comment type="caution">
    <text evidence="2">The sequence shown here is derived from an EMBL/GenBank/DDBJ whole genome shotgun (WGS) entry which is preliminary data.</text>
</comment>
<protein>
    <submittedName>
        <fullName evidence="2">Uncharacterized protein</fullName>
    </submittedName>
</protein>
<evidence type="ECO:0000313" key="2">
    <source>
        <dbReference type="EMBL" id="HDP15475.1"/>
    </source>
</evidence>
<keyword evidence="1" id="KW-0472">Membrane</keyword>
<gene>
    <name evidence="2" type="ORF">ENN26_06875</name>
</gene>
<feature type="transmembrane region" description="Helical" evidence="1">
    <location>
        <begin position="154"/>
        <end position="175"/>
    </location>
</feature>
<proteinExistence type="predicted"/>
<organism evidence="2">
    <name type="scientific">Thermofilum adornatum</name>
    <dbReference type="NCBI Taxonomy" id="1365176"/>
    <lineage>
        <taxon>Archaea</taxon>
        <taxon>Thermoproteota</taxon>
        <taxon>Thermoprotei</taxon>
        <taxon>Thermofilales</taxon>
        <taxon>Thermofilaceae</taxon>
        <taxon>Thermofilum</taxon>
    </lineage>
</organism>
<dbReference type="AlphaFoldDB" id="A0A7C1CEM0"/>
<keyword evidence="1" id="KW-0812">Transmembrane</keyword>
<dbReference type="EMBL" id="DSAY01000123">
    <property type="protein sequence ID" value="HDP15475.1"/>
    <property type="molecule type" value="Genomic_DNA"/>
</dbReference>
<evidence type="ECO:0000256" key="1">
    <source>
        <dbReference type="SAM" id="Phobius"/>
    </source>
</evidence>
<reference evidence="2" key="1">
    <citation type="journal article" date="2020" name="mSystems">
        <title>Genome- and Community-Level Interaction Insights into Carbon Utilization and Element Cycling Functions of Hydrothermarchaeota in Hydrothermal Sediment.</title>
        <authorList>
            <person name="Zhou Z."/>
            <person name="Liu Y."/>
            <person name="Xu W."/>
            <person name="Pan J."/>
            <person name="Luo Z.H."/>
            <person name="Li M."/>
        </authorList>
    </citation>
    <scope>NUCLEOTIDE SEQUENCE [LARGE SCALE GENOMIC DNA]</scope>
    <source>
        <strain evidence="2">SpSt-116</strain>
    </source>
</reference>
<name>A0A7C1CEM0_9CREN</name>
<keyword evidence="1" id="KW-1133">Transmembrane helix</keyword>
<sequence>MSNCYRCEDDRTRGDVKAGQLKKCVVCGIPAVYELDDKPYCLQHYAQVPAKTSPDSRGETGKAQAQTRTKKATAISGGRHHWIAQLCPGQPLDRYTFKETLNEKFFSLPQPYMVEVTMSAKTRLISEREAYDYIRQRAQEYVDRSVNRKGARYVASRLAISLFLAGLPMTVANYFEPFQRGDLVVVPVKRPRSFIHEYVVTPEEVRNIRMLIEEAKKFYSDRSLERVLQDEKKRFLEYAGIENITSLDAYALKLKNLGLGQLLRGRYPLRRLEIILAYIAQTMERSTHE</sequence>